<dbReference type="AlphaFoldDB" id="A0A429ZRB3"/>
<organism evidence="2 3">
    <name type="scientific">Vagococcus bubulae</name>
    <dbReference type="NCBI Taxonomy" id="1977868"/>
    <lineage>
        <taxon>Bacteria</taxon>
        <taxon>Bacillati</taxon>
        <taxon>Bacillota</taxon>
        <taxon>Bacilli</taxon>
        <taxon>Lactobacillales</taxon>
        <taxon>Enterococcaceae</taxon>
        <taxon>Vagococcus</taxon>
    </lineage>
</organism>
<reference evidence="2 3" key="1">
    <citation type="submission" date="2017-05" db="EMBL/GenBank/DDBJ databases">
        <title>Vagococcus spp. assemblies.</title>
        <authorList>
            <person name="Gulvik C.A."/>
        </authorList>
    </citation>
    <scope>NUCLEOTIDE SEQUENCE [LARGE SCALE GENOMIC DNA]</scope>
    <source>
        <strain evidence="2 3">SS1994</strain>
    </source>
</reference>
<protein>
    <submittedName>
        <fullName evidence="2">Uncharacterized protein</fullName>
    </submittedName>
</protein>
<keyword evidence="3" id="KW-1185">Reference proteome</keyword>
<name>A0A429ZRB3_9ENTE</name>
<evidence type="ECO:0000313" key="2">
    <source>
        <dbReference type="EMBL" id="RST96227.1"/>
    </source>
</evidence>
<dbReference type="Proteomes" id="UP000288490">
    <property type="component" value="Unassembled WGS sequence"/>
</dbReference>
<feature type="chain" id="PRO_5038772635" evidence="1">
    <location>
        <begin position="21"/>
        <end position="92"/>
    </location>
</feature>
<evidence type="ECO:0000256" key="1">
    <source>
        <dbReference type="SAM" id="SignalP"/>
    </source>
</evidence>
<evidence type="ECO:0000313" key="3">
    <source>
        <dbReference type="Proteomes" id="UP000288490"/>
    </source>
</evidence>
<dbReference type="EMBL" id="NGJT01000001">
    <property type="protein sequence ID" value="RST96227.1"/>
    <property type="molecule type" value="Genomic_DNA"/>
</dbReference>
<feature type="signal peptide" evidence="1">
    <location>
        <begin position="1"/>
        <end position="20"/>
    </location>
</feature>
<dbReference type="RefSeq" id="WP_125955625.1">
    <property type="nucleotide sequence ID" value="NZ_JAQEJV010000001.1"/>
</dbReference>
<gene>
    <name evidence="2" type="ORF">CBF36_00405</name>
</gene>
<proteinExistence type="predicted"/>
<dbReference type="OrthoDB" id="2200334at2"/>
<comment type="caution">
    <text evidence="2">The sequence shown here is derived from an EMBL/GenBank/DDBJ whole genome shotgun (WGS) entry which is preliminary data.</text>
</comment>
<accession>A0A429ZRB3</accession>
<keyword evidence="1" id="KW-0732">Signal</keyword>
<sequence>MKKKITLLLVMIFFSTFLFSHTSSDRALRLTVLLNGFPKEAITSDIEYVFKHDENTKYYFLEPTPVSHQTGPTNAWKAKQVGIFYFASYYGA</sequence>